<protein>
    <submittedName>
        <fullName evidence="3">Uncharacterized protein</fullName>
    </submittedName>
</protein>
<gene>
    <name evidence="3" type="ORF">OTU49_009261</name>
</gene>
<proteinExistence type="predicted"/>
<dbReference type="AlphaFoldDB" id="A0AAW0WL81"/>
<dbReference type="EMBL" id="JARKIK010000072">
    <property type="protein sequence ID" value="KAK8728378.1"/>
    <property type="molecule type" value="Genomic_DNA"/>
</dbReference>
<name>A0AAW0WL81_CHEQU</name>
<dbReference type="EMBL" id="JARKIK010000072">
    <property type="protein sequence ID" value="KAK8728379.1"/>
    <property type="molecule type" value="Genomic_DNA"/>
</dbReference>
<evidence type="ECO:0000313" key="4">
    <source>
        <dbReference type="Proteomes" id="UP001445076"/>
    </source>
</evidence>
<feature type="transmembrane region" description="Helical" evidence="2">
    <location>
        <begin position="116"/>
        <end position="138"/>
    </location>
</feature>
<evidence type="ECO:0000256" key="2">
    <source>
        <dbReference type="SAM" id="Phobius"/>
    </source>
</evidence>
<accession>A0AAW0WL81</accession>
<sequence length="149" mass="16175">MLYLGVVVVWAARLGATYSLLIKMCTKSKVDSAGGPLRASPYHSMDKPSSMPSPPQPTLARLTLLATIIVVYVASAGVQVMGGRDYWTGVENAIFVLLTLRPPTPLPQGATTVTGFIAYVMVGHILLALFIYVFKVVCGRWWSLWGKMS</sequence>
<reference evidence="3 4" key="1">
    <citation type="journal article" date="2024" name="BMC Genomics">
        <title>Genome assembly of redclaw crayfish (Cherax quadricarinatus) provides insights into its immune adaptation and hypoxia tolerance.</title>
        <authorList>
            <person name="Liu Z."/>
            <person name="Zheng J."/>
            <person name="Li H."/>
            <person name="Fang K."/>
            <person name="Wang S."/>
            <person name="He J."/>
            <person name="Zhou D."/>
            <person name="Weng S."/>
            <person name="Chi M."/>
            <person name="Gu Z."/>
            <person name="He J."/>
            <person name="Li F."/>
            <person name="Wang M."/>
        </authorList>
    </citation>
    <scope>NUCLEOTIDE SEQUENCE [LARGE SCALE GENOMIC DNA]</scope>
    <source>
        <strain evidence="3">ZL_2023a</strain>
    </source>
</reference>
<evidence type="ECO:0000256" key="1">
    <source>
        <dbReference type="SAM" id="MobiDB-lite"/>
    </source>
</evidence>
<feature type="transmembrane region" description="Helical" evidence="2">
    <location>
        <begin position="59"/>
        <end position="78"/>
    </location>
</feature>
<organism evidence="3 4">
    <name type="scientific">Cherax quadricarinatus</name>
    <name type="common">Australian red claw crayfish</name>
    <dbReference type="NCBI Taxonomy" id="27406"/>
    <lineage>
        <taxon>Eukaryota</taxon>
        <taxon>Metazoa</taxon>
        <taxon>Ecdysozoa</taxon>
        <taxon>Arthropoda</taxon>
        <taxon>Crustacea</taxon>
        <taxon>Multicrustacea</taxon>
        <taxon>Malacostraca</taxon>
        <taxon>Eumalacostraca</taxon>
        <taxon>Eucarida</taxon>
        <taxon>Decapoda</taxon>
        <taxon>Pleocyemata</taxon>
        <taxon>Astacidea</taxon>
        <taxon>Parastacoidea</taxon>
        <taxon>Parastacidae</taxon>
        <taxon>Cherax</taxon>
    </lineage>
</organism>
<reference evidence="3" key="2">
    <citation type="submission" date="2024-01" db="EMBL/GenBank/DDBJ databases">
        <authorList>
            <person name="He J."/>
            <person name="Wang M."/>
            <person name="Zheng J."/>
            <person name="Liu Z."/>
        </authorList>
    </citation>
    <scope>NUCLEOTIDE SEQUENCE</scope>
    <source>
        <strain evidence="3">ZL_2023a</strain>
        <tissue evidence="3">Muscle</tissue>
    </source>
</reference>
<keyword evidence="2" id="KW-0472">Membrane</keyword>
<evidence type="ECO:0000313" key="3">
    <source>
        <dbReference type="EMBL" id="KAK8728378.1"/>
    </source>
</evidence>
<keyword evidence="4" id="KW-1185">Reference proteome</keyword>
<keyword evidence="2" id="KW-1133">Transmembrane helix</keyword>
<feature type="region of interest" description="Disordered" evidence="1">
    <location>
        <begin position="31"/>
        <end position="54"/>
    </location>
</feature>
<dbReference type="Proteomes" id="UP001445076">
    <property type="component" value="Unassembled WGS sequence"/>
</dbReference>
<comment type="caution">
    <text evidence="3">The sequence shown here is derived from an EMBL/GenBank/DDBJ whole genome shotgun (WGS) entry which is preliminary data.</text>
</comment>
<keyword evidence="2" id="KW-0812">Transmembrane</keyword>